<name>A0AA85JEG8_TRIRE</name>
<reference evidence="1" key="1">
    <citation type="submission" date="2022-06" db="EMBL/GenBank/DDBJ databases">
        <authorList>
            <person name="Berger JAMES D."/>
            <person name="Berger JAMES D."/>
        </authorList>
    </citation>
    <scope>NUCLEOTIDE SEQUENCE [LARGE SCALE GENOMIC DNA]</scope>
</reference>
<sequence>MSLNVCEMCKRMSFQDYVYRIRFEKELKINRTTGVDDDDGDDSMQSCLITDSPDNYSWIYNIEYISFTVNHKNNATTTTNDNNNCITINLDILRYINQCLLATSRRIYSPLSESESSVYWYRLAKNETFLKALIQLIPTGYGDPYLQNISIILLRNLCVLAGSNTPVKHSSLKDYPLALGNLIHITAGPLVILSNSFCLTPMTNLSTQALDGLLKATFLYYPEFASSFNPNLWTEKLLLFSNILQSVRRCLPRIFFTESNNITSCEQLSRLAKYIADDDDAMNLEILASYLSLFTTTITKLPSVELLLTQSPPSSLTISSTGSLFGRSNWEVEKKKKFLPIIYFALPNLCLAIGRAWLCLNCTSQLINISVFDFLNSKEADYNLFTKKHCTNDTVSFSYELILFAFNFLKGLFDLLQINYLKNYLIKQKTVVVNFIYSLLYLSKCLIYCSSLVYPPITSKCILYVIRTIGCLCSHGSDTTEDNSDNNHASESSQIINHHDNNNNNSLILLHNFLLFINWFHQYRCSWSVCGLELCWCLNNFLQYFNLSLFNDQLSRDSVSCFIDSLLFKLFTLELGGHMNASREVLTLLDTCIQTIESNTSNSNNNSYAYWLLKRITSQLNYHLKPLFLFWKYLYDKNYLSDHYYCGYIETFVYLLKFLSDLRLFFKGNDYLEENCDTLAKLFSLCYDPITALSSVSKPLSLDETIALICSVIPCDHISSYIISIVNQF</sequence>
<accession>A0AA85JEG8</accession>
<dbReference type="WBParaSite" id="TREG1_25360.2">
    <property type="protein sequence ID" value="TREG1_25360.2"/>
    <property type="gene ID" value="TREG1_25360"/>
</dbReference>
<evidence type="ECO:0000313" key="1">
    <source>
        <dbReference type="Proteomes" id="UP000050795"/>
    </source>
</evidence>
<reference evidence="2" key="2">
    <citation type="submission" date="2023-11" db="UniProtKB">
        <authorList>
            <consortium name="WormBaseParasite"/>
        </authorList>
    </citation>
    <scope>IDENTIFICATION</scope>
</reference>
<keyword evidence="1" id="KW-1185">Reference proteome</keyword>
<protein>
    <submittedName>
        <fullName evidence="2">Uncharacterized protein</fullName>
    </submittedName>
</protein>
<organism evidence="1 2">
    <name type="scientific">Trichobilharzia regenti</name>
    <name type="common">Nasal bird schistosome</name>
    <dbReference type="NCBI Taxonomy" id="157069"/>
    <lineage>
        <taxon>Eukaryota</taxon>
        <taxon>Metazoa</taxon>
        <taxon>Spiralia</taxon>
        <taxon>Lophotrochozoa</taxon>
        <taxon>Platyhelminthes</taxon>
        <taxon>Trematoda</taxon>
        <taxon>Digenea</taxon>
        <taxon>Strigeidida</taxon>
        <taxon>Schistosomatoidea</taxon>
        <taxon>Schistosomatidae</taxon>
        <taxon>Trichobilharzia</taxon>
    </lineage>
</organism>
<proteinExistence type="predicted"/>
<dbReference type="AlphaFoldDB" id="A0AA85JEG8"/>
<evidence type="ECO:0000313" key="2">
    <source>
        <dbReference type="WBParaSite" id="TREG1_25360.2"/>
    </source>
</evidence>
<dbReference type="Proteomes" id="UP000050795">
    <property type="component" value="Unassembled WGS sequence"/>
</dbReference>